<dbReference type="RefSeq" id="WP_194947458.1">
    <property type="nucleotide sequence ID" value="NZ_JACBGI020000002.1"/>
</dbReference>
<gene>
    <name evidence="1" type="ORF">H8792_001910</name>
</gene>
<dbReference type="Pfam" id="PF12694">
    <property type="entry name" value="cpYpsA"/>
    <property type="match status" value="1"/>
</dbReference>
<keyword evidence="2" id="KW-1185">Reference proteome</keyword>
<dbReference type="Proteomes" id="UP001193680">
    <property type="component" value="Unassembled WGS sequence"/>
</dbReference>
<reference evidence="1 2" key="1">
    <citation type="submission" date="2020-06" db="EMBL/GenBank/DDBJ databases">
        <authorList>
            <person name="Scott K."/>
        </authorList>
    </citation>
    <scope>NUCLEOTIDE SEQUENCE [LARGE SCALE GENOMIC DNA]</scope>
    <source>
        <strain evidence="1 2">HH1</strain>
    </source>
</reference>
<dbReference type="SUPFAM" id="SSF102405">
    <property type="entry name" value="MCP/YpsA-like"/>
    <property type="match status" value="1"/>
</dbReference>
<dbReference type="EMBL" id="JACBGI020000002">
    <property type="protein sequence ID" value="MBF6057088.1"/>
    <property type="molecule type" value="Genomic_DNA"/>
</dbReference>
<organism evidence="1 2">
    <name type="scientific">Thiomicrorhabdus heinhorstiae</name>
    <dbReference type="NCBI Taxonomy" id="2748010"/>
    <lineage>
        <taxon>Bacteria</taxon>
        <taxon>Pseudomonadati</taxon>
        <taxon>Pseudomonadota</taxon>
        <taxon>Gammaproteobacteria</taxon>
        <taxon>Thiotrichales</taxon>
        <taxon>Piscirickettsiaceae</taxon>
        <taxon>Thiomicrorhabdus</taxon>
    </lineage>
</organism>
<comment type="caution">
    <text evidence="1">The sequence shown here is derived from an EMBL/GenBank/DDBJ whole genome shotgun (WGS) entry which is preliminary data.</text>
</comment>
<name>A0ABS0BTB9_9GAMM</name>
<protein>
    <submittedName>
        <fullName evidence="1">Molybdenum carrier protein</fullName>
    </submittedName>
</protein>
<sequence length="157" mass="17092">MLVKVISGGQTGADRAALDVALDYGFPSGGSCPVGRLAEDGVINQRYPLVEYGEGYPPRTRKNVLDADGTVIFYESDLNGGTKATLDFCIDRKTPYILIDSRALAVSQAARLIEQFIAESEIETLNIAGPRASKSPQIYSYVKQTLEQVIQIVKSFE</sequence>
<reference evidence="1 2" key="2">
    <citation type="submission" date="2020-11" db="EMBL/GenBank/DDBJ databases">
        <title>Sulfur oxidizing isolate from Hospital Hole Sinkhole.</title>
        <authorList>
            <person name="Scott K.M."/>
        </authorList>
    </citation>
    <scope>NUCLEOTIDE SEQUENCE [LARGE SCALE GENOMIC DNA]</scope>
    <source>
        <strain evidence="1 2">HH1</strain>
    </source>
</reference>
<evidence type="ECO:0000313" key="2">
    <source>
        <dbReference type="Proteomes" id="UP001193680"/>
    </source>
</evidence>
<dbReference type="InterPro" id="IPR024755">
    <property type="entry name" value="cpYpsA"/>
</dbReference>
<proteinExistence type="predicted"/>
<evidence type="ECO:0000313" key="1">
    <source>
        <dbReference type="EMBL" id="MBF6057088.1"/>
    </source>
</evidence>
<dbReference type="Gene3D" id="3.40.50.450">
    <property type="match status" value="1"/>
</dbReference>
<accession>A0ABS0BTB9</accession>